<accession>A0A8S0UXQ5</accession>
<sequence length="84" mass="9639">MVPLKQTKKSTHQWTESFFTLTNDENEITESIREFDCFYPVVVKGLFITNKEDESVPPEGPTLSPHVFSTSEIGLRLRSGLYDE</sequence>
<dbReference type="AlphaFoldDB" id="A0A8S0UXQ5"/>
<evidence type="ECO:0000313" key="1">
    <source>
        <dbReference type="EMBL" id="CAA3022774.1"/>
    </source>
</evidence>
<feature type="non-terminal residue" evidence="1">
    <location>
        <position position="84"/>
    </location>
</feature>
<dbReference type="Gramene" id="OE9A024479T1">
    <property type="protein sequence ID" value="OE9A024479C1"/>
    <property type="gene ID" value="OE9A024479"/>
</dbReference>
<keyword evidence="2" id="KW-1185">Reference proteome</keyword>
<comment type="caution">
    <text evidence="1">The sequence shown here is derived from an EMBL/GenBank/DDBJ whole genome shotgun (WGS) entry which is preliminary data.</text>
</comment>
<organism evidence="1 2">
    <name type="scientific">Olea europaea subsp. europaea</name>
    <dbReference type="NCBI Taxonomy" id="158383"/>
    <lineage>
        <taxon>Eukaryota</taxon>
        <taxon>Viridiplantae</taxon>
        <taxon>Streptophyta</taxon>
        <taxon>Embryophyta</taxon>
        <taxon>Tracheophyta</taxon>
        <taxon>Spermatophyta</taxon>
        <taxon>Magnoliopsida</taxon>
        <taxon>eudicotyledons</taxon>
        <taxon>Gunneridae</taxon>
        <taxon>Pentapetalae</taxon>
        <taxon>asterids</taxon>
        <taxon>lamiids</taxon>
        <taxon>Lamiales</taxon>
        <taxon>Oleaceae</taxon>
        <taxon>Oleeae</taxon>
        <taxon>Olea</taxon>
    </lineage>
</organism>
<dbReference type="Proteomes" id="UP000594638">
    <property type="component" value="Unassembled WGS sequence"/>
</dbReference>
<name>A0A8S0UXQ5_OLEEU</name>
<gene>
    <name evidence="1" type="ORF">OLEA9_A024479</name>
</gene>
<proteinExistence type="predicted"/>
<reference evidence="1 2" key="1">
    <citation type="submission" date="2019-12" db="EMBL/GenBank/DDBJ databases">
        <authorList>
            <person name="Alioto T."/>
            <person name="Alioto T."/>
            <person name="Gomez Garrido J."/>
        </authorList>
    </citation>
    <scope>NUCLEOTIDE SEQUENCE [LARGE SCALE GENOMIC DNA]</scope>
</reference>
<evidence type="ECO:0000313" key="2">
    <source>
        <dbReference type="Proteomes" id="UP000594638"/>
    </source>
</evidence>
<dbReference type="EMBL" id="CACTIH010009076">
    <property type="protein sequence ID" value="CAA3022774.1"/>
    <property type="molecule type" value="Genomic_DNA"/>
</dbReference>
<protein>
    <submittedName>
        <fullName evidence="1">Uncharacterized protein</fullName>
    </submittedName>
</protein>